<proteinExistence type="predicted"/>
<accession>A0AAD7MWT7</accession>
<evidence type="ECO:0000313" key="2">
    <source>
        <dbReference type="EMBL" id="KAJ7735521.1"/>
    </source>
</evidence>
<gene>
    <name evidence="2" type="ORF">DFH07DRAFT_779960</name>
</gene>
<organism evidence="2 3">
    <name type="scientific">Mycena maculata</name>
    <dbReference type="NCBI Taxonomy" id="230809"/>
    <lineage>
        <taxon>Eukaryota</taxon>
        <taxon>Fungi</taxon>
        <taxon>Dikarya</taxon>
        <taxon>Basidiomycota</taxon>
        <taxon>Agaricomycotina</taxon>
        <taxon>Agaricomycetes</taxon>
        <taxon>Agaricomycetidae</taxon>
        <taxon>Agaricales</taxon>
        <taxon>Marasmiineae</taxon>
        <taxon>Mycenaceae</taxon>
        <taxon>Mycena</taxon>
    </lineage>
</organism>
<feature type="compositionally biased region" description="Basic and acidic residues" evidence="1">
    <location>
        <begin position="298"/>
        <end position="307"/>
    </location>
</feature>
<dbReference type="EMBL" id="JARJLG010000154">
    <property type="protein sequence ID" value="KAJ7735521.1"/>
    <property type="molecule type" value="Genomic_DNA"/>
</dbReference>
<evidence type="ECO:0000313" key="3">
    <source>
        <dbReference type="Proteomes" id="UP001215280"/>
    </source>
</evidence>
<protein>
    <submittedName>
        <fullName evidence="2">Uncharacterized protein</fullName>
    </submittedName>
</protein>
<dbReference type="Proteomes" id="UP001215280">
    <property type="component" value="Unassembled WGS sequence"/>
</dbReference>
<feature type="compositionally biased region" description="Basic and acidic residues" evidence="1">
    <location>
        <begin position="67"/>
        <end position="80"/>
    </location>
</feature>
<reference evidence="2" key="1">
    <citation type="submission" date="2023-03" db="EMBL/GenBank/DDBJ databases">
        <title>Massive genome expansion in bonnet fungi (Mycena s.s.) driven by repeated elements and novel gene families across ecological guilds.</title>
        <authorList>
            <consortium name="Lawrence Berkeley National Laboratory"/>
            <person name="Harder C.B."/>
            <person name="Miyauchi S."/>
            <person name="Viragh M."/>
            <person name="Kuo A."/>
            <person name="Thoen E."/>
            <person name="Andreopoulos B."/>
            <person name="Lu D."/>
            <person name="Skrede I."/>
            <person name="Drula E."/>
            <person name="Henrissat B."/>
            <person name="Morin E."/>
            <person name="Kohler A."/>
            <person name="Barry K."/>
            <person name="LaButti K."/>
            <person name="Morin E."/>
            <person name="Salamov A."/>
            <person name="Lipzen A."/>
            <person name="Mereny Z."/>
            <person name="Hegedus B."/>
            <person name="Baldrian P."/>
            <person name="Stursova M."/>
            <person name="Weitz H."/>
            <person name="Taylor A."/>
            <person name="Grigoriev I.V."/>
            <person name="Nagy L.G."/>
            <person name="Martin F."/>
            <person name="Kauserud H."/>
        </authorList>
    </citation>
    <scope>NUCLEOTIDE SEQUENCE</scope>
    <source>
        <strain evidence="2">CBHHK188m</strain>
    </source>
</reference>
<dbReference type="AlphaFoldDB" id="A0AAD7MWT7"/>
<feature type="region of interest" description="Disordered" evidence="1">
    <location>
        <begin position="298"/>
        <end position="324"/>
    </location>
</feature>
<name>A0AAD7MWT7_9AGAR</name>
<evidence type="ECO:0000256" key="1">
    <source>
        <dbReference type="SAM" id="MobiDB-lite"/>
    </source>
</evidence>
<keyword evidence="3" id="KW-1185">Reference proteome</keyword>
<sequence>MSCSSVARSGQRMLRSRRGGAQTIRPRAGERLDRNPTAFPLLLPLRTRPRPPHLEGAATPRSRSGPRQRDAPPHGERAHEAGAGVSADEDGTSDALPTGAVRAVEGRCGGAVGPGGGRHSAPVALPDMCKSLVQPAMRAASSFAPGRQSRCPAPVSDPSDLRRGFDIGVSSGGDRGAGVARRRPQGWWSVAALLVFGSSRTSAREGVGGTEDFCAPDPWTRPLALNGGGREQGGVGVGRVRGRDGLWSGRAWLGGGRWWAARGCRMRTPWACARSPSAGDAESPDPLPSVRFKPGVYTERRCRDPPSRPRTLLSNRAEYEARAGQRVGRSMRVVTDDDLPPRCYTSARAPWHAPARE</sequence>
<comment type="caution">
    <text evidence="2">The sequence shown here is derived from an EMBL/GenBank/DDBJ whole genome shotgun (WGS) entry which is preliminary data.</text>
</comment>
<feature type="region of interest" description="Disordered" evidence="1">
    <location>
        <begin position="1"/>
        <end position="96"/>
    </location>
</feature>